<dbReference type="EMBL" id="CM007894">
    <property type="protein sequence ID" value="OTG24828.1"/>
    <property type="molecule type" value="Genomic_DNA"/>
</dbReference>
<feature type="signal peptide" evidence="1">
    <location>
        <begin position="1"/>
        <end position="26"/>
    </location>
</feature>
<evidence type="ECO:0000313" key="2">
    <source>
        <dbReference type="EMBL" id="KAF5805369.1"/>
    </source>
</evidence>
<sequence length="67" mass="7517">MILYPLSHNNLHFLLCILCVFHSVHLRSTSVPPFLTTDPNCSHHRLQPPPPLATFQFSSVSVSVCMS</sequence>
<dbReference type="AlphaFoldDB" id="A0A251UN95"/>
<evidence type="ECO:0008006" key="5">
    <source>
        <dbReference type="Google" id="ProtNLM"/>
    </source>
</evidence>
<reference evidence="3" key="2">
    <citation type="submission" date="2017-02" db="EMBL/GenBank/DDBJ databases">
        <title>Sunflower complete genome.</title>
        <authorList>
            <person name="Langlade N."/>
            <person name="Munos S."/>
        </authorList>
    </citation>
    <scope>NUCLEOTIDE SEQUENCE [LARGE SCALE GENOMIC DNA]</scope>
    <source>
        <tissue evidence="3">Leaves</tissue>
    </source>
</reference>
<accession>A0A251UN95</accession>
<evidence type="ECO:0000256" key="1">
    <source>
        <dbReference type="SAM" id="SignalP"/>
    </source>
</evidence>
<name>A0A251UN95_HELAN</name>
<reference evidence="2" key="3">
    <citation type="submission" date="2020-06" db="EMBL/GenBank/DDBJ databases">
        <title>Helianthus annuus Genome sequencing and assembly Release 2.</title>
        <authorList>
            <person name="Gouzy J."/>
            <person name="Langlade N."/>
            <person name="Munos S."/>
        </authorList>
    </citation>
    <scope>NUCLEOTIDE SEQUENCE</scope>
    <source>
        <tissue evidence="2">Leaves</tissue>
    </source>
</reference>
<dbReference type="Gramene" id="mRNA:HanXRQr2_Chr05g0208501">
    <property type="protein sequence ID" value="CDS:HanXRQr2_Chr05g0208501.1"/>
    <property type="gene ID" value="HanXRQr2_Chr05g0208501"/>
</dbReference>
<evidence type="ECO:0000313" key="4">
    <source>
        <dbReference type="Proteomes" id="UP000215914"/>
    </source>
</evidence>
<feature type="chain" id="PRO_5012219694" description="Secreted protein" evidence="1">
    <location>
        <begin position="27"/>
        <end position="67"/>
    </location>
</feature>
<protein>
    <recommendedName>
        <fullName evidence="5">Secreted protein</fullName>
    </recommendedName>
</protein>
<proteinExistence type="predicted"/>
<dbReference type="Proteomes" id="UP000215914">
    <property type="component" value="Chromosome 5"/>
</dbReference>
<organism evidence="3 4">
    <name type="scientific">Helianthus annuus</name>
    <name type="common">Common sunflower</name>
    <dbReference type="NCBI Taxonomy" id="4232"/>
    <lineage>
        <taxon>Eukaryota</taxon>
        <taxon>Viridiplantae</taxon>
        <taxon>Streptophyta</taxon>
        <taxon>Embryophyta</taxon>
        <taxon>Tracheophyta</taxon>
        <taxon>Spermatophyta</taxon>
        <taxon>Magnoliopsida</taxon>
        <taxon>eudicotyledons</taxon>
        <taxon>Gunneridae</taxon>
        <taxon>Pentapetalae</taxon>
        <taxon>asterids</taxon>
        <taxon>campanulids</taxon>
        <taxon>Asterales</taxon>
        <taxon>Asteraceae</taxon>
        <taxon>Asteroideae</taxon>
        <taxon>Heliantheae alliance</taxon>
        <taxon>Heliantheae</taxon>
        <taxon>Helianthus</taxon>
    </lineage>
</organism>
<dbReference type="InParanoid" id="A0A251UN95"/>
<evidence type="ECO:0000313" key="3">
    <source>
        <dbReference type="EMBL" id="OTG24828.1"/>
    </source>
</evidence>
<keyword evidence="1" id="KW-0732">Signal</keyword>
<reference evidence="2 4" key="1">
    <citation type="journal article" date="2017" name="Nature">
        <title>The sunflower genome provides insights into oil metabolism, flowering and Asterid evolution.</title>
        <authorList>
            <person name="Badouin H."/>
            <person name="Gouzy J."/>
            <person name="Grassa C.J."/>
            <person name="Murat F."/>
            <person name="Staton S.E."/>
            <person name="Cottret L."/>
            <person name="Lelandais-Briere C."/>
            <person name="Owens G.L."/>
            <person name="Carrere S."/>
            <person name="Mayjonade B."/>
            <person name="Legrand L."/>
            <person name="Gill N."/>
            <person name="Kane N.C."/>
            <person name="Bowers J.E."/>
            <person name="Hubner S."/>
            <person name="Bellec A."/>
            <person name="Berard A."/>
            <person name="Berges H."/>
            <person name="Blanchet N."/>
            <person name="Boniface M.C."/>
            <person name="Brunel D."/>
            <person name="Catrice O."/>
            <person name="Chaidir N."/>
            <person name="Claudel C."/>
            <person name="Donnadieu C."/>
            <person name="Faraut T."/>
            <person name="Fievet G."/>
            <person name="Helmstetter N."/>
            <person name="King M."/>
            <person name="Knapp S.J."/>
            <person name="Lai Z."/>
            <person name="Le Paslier M.C."/>
            <person name="Lippi Y."/>
            <person name="Lorenzon L."/>
            <person name="Mandel J.R."/>
            <person name="Marage G."/>
            <person name="Marchand G."/>
            <person name="Marquand E."/>
            <person name="Bret-Mestries E."/>
            <person name="Morien E."/>
            <person name="Nambeesan S."/>
            <person name="Nguyen T."/>
            <person name="Pegot-Espagnet P."/>
            <person name="Pouilly N."/>
            <person name="Raftis F."/>
            <person name="Sallet E."/>
            <person name="Schiex T."/>
            <person name="Thomas J."/>
            <person name="Vandecasteele C."/>
            <person name="Vares D."/>
            <person name="Vear F."/>
            <person name="Vautrin S."/>
            <person name="Crespi M."/>
            <person name="Mangin B."/>
            <person name="Burke J.M."/>
            <person name="Salse J."/>
            <person name="Munos S."/>
            <person name="Vincourt P."/>
            <person name="Rieseberg L.H."/>
            <person name="Langlade N.B."/>
        </authorList>
    </citation>
    <scope>NUCLEOTIDE SEQUENCE [LARGE SCALE GENOMIC DNA]</scope>
    <source>
        <strain evidence="4">cv. SF193</strain>
        <tissue evidence="2">Leaves</tissue>
    </source>
</reference>
<keyword evidence="4" id="KW-1185">Reference proteome</keyword>
<gene>
    <name evidence="3" type="ORF">HannXRQ_Chr05g0141011</name>
    <name evidence="2" type="ORF">HanXRQr2_Chr05g0208501</name>
</gene>
<dbReference type="EMBL" id="MNCJ02000320">
    <property type="protein sequence ID" value="KAF5805369.1"/>
    <property type="molecule type" value="Genomic_DNA"/>
</dbReference>